<gene>
    <name evidence="1" type="ORF">C0Z10_03725</name>
    <name evidence="2" type="ORF">NCTC13652_02446</name>
</gene>
<evidence type="ECO:0000313" key="3">
    <source>
        <dbReference type="Proteomes" id="UP000277858"/>
    </source>
</evidence>
<accession>A0A448P203</accession>
<dbReference type="EMBL" id="CP025570">
    <property type="protein sequence ID" value="AZZ39009.1"/>
    <property type="molecule type" value="Genomic_DNA"/>
</dbReference>
<evidence type="ECO:0000313" key="2">
    <source>
        <dbReference type="EMBL" id="VEI04221.1"/>
    </source>
</evidence>
<reference evidence="2 3" key="2">
    <citation type="submission" date="2018-12" db="EMBL/GenBank/DDBJ databases">
        <authorList>
            <consortium name="Pathogen Informatics"/>
        </authorList>
    </citation>
    <scope>NUCLEOTIDE SEQUENCE [LARGE SCALE GENOMIC DNA]</scope>
    <source>
        <strain evidence="2 3">NCTC13652</strain>
    </source>
</reference>
<organism evidence="2 3">
    <name type="scientific">Acidipropionibacterium jensenii</name>
    <dbReference type="NCBI Taxonomy" id="1749"/>
    <lineage>
        <taxon>Bacteria</taxon>
        <taxon>Bacillati</taxon>
        <taxon>Actinomycetota</taxon>
        <taxon>Actinomycetes</taxon>
        <taxon>Propionibacteriales</taxon>
        <taxon>Propionibacteriaceae</taxon>
        <taxon>Acidipropionibacterium</taxon>
    </lineage>
</organism>
<sequence length="102" mass="11111">MPSSADPEASTLRDFAIRNGPEQLPLPADLMISYTVDNPNNVTLVIDVSQGSQTYRFLRDRLPGAGFTITADRQQSLTFSGHGWSGAYTVSQDLAGLTLRRP</sequence>
<reference evidence="1" key="3">
    <citation type="journal article" date="2019" name="Microorganisms">
        <title>Red-Brown Pigmentation of Acidipropionibacterium jensenii Is Tied to Haemolytic Activity and cyl-Like Gene Cluster.</title>
        <authorList>
            <person name="Deptula P."/>
            <person name="Loivamaa I."/>
            <person name="Smolander O.P."/>
            <person name="Laine P."/>
            <person name="Roberts R.J."/>
            <person name="Piironen V."/>
            <person name="Paulin L."/>
            <person name="Savijoki K."/>
            <person name="Auvinen P."/>
            <person name="Varmanen P."/>
        </authorList>
    </citation>
    <scope>NUCLEOTIDE SEQUENCE</scope>
    <source>
        <strain evidence="1">JS280</strain>
    </source>
</reference>
<dbReference type="RefSeq" id="WP_051238240.1">
    <property type="nucleotide sequence ID" value="NZ_JAKDOF010000084.1"/>
</dbReference>
<dbReference type="AlphaFoldDB" id="A0A448P203"/>
<protein>
    <submittedName>
        <fullName evidence="2">Uncharacterized protein</fullName>
    </submittedName>
</protein>
<evidence type="ECO:0000313" key="4">
    <source>
        <dbReference type="Proteomes" id="UP000285875"/>
    </source>
</evidence>
<proteinExistence type="predicted"/>
<dbReference type="KEGG" id="aji:C0Z10_03725"/>
<keyword evidence="3" id="KW-1185">Reference proteome</keyword>
<reference evidence="4" key="1">
    <citation type="submission" date="2017-12" db="EMBL/GenBank/DDBJ databases">
        <title>Whole genome sequencing of Acidipropionibacterium jensenii strains JS279 and JS280.</title>
        <authorList>
            <person name="Deptula P."/>
            <person name="Laine P."/>
            <person name="Smolander O.-P."/>
            <person name="Paulin L."/>
            <person name="Auvinen P."/>
            <person name="Varmanen P."/>
        </authorList>
    </citation>
    <scope>NUCLEOTIDE SEQUENCE [LARGE SCALE GENOMIC DNA]</scope>
    <source>
        <strain evidence="4">JS280</strain>
    </source>
</reference>
<evidence type="ECO:0000313" key="1">
    <source>
        <dbReference type="EMBL" id="AZZ39009.1"/>
    </source>
</evidence>
<dbReference type="Proteomes" id="UP000277858">
    <property type="component" value="Chromosome"/>
</dbReference>
<dbReference type="Proteomes" id="UP000285875">
    <property type="component" value="Chromosome"/>
</dbReference>
<name>A0A448P203_9ACTN</name>
<dbReference type="EMBL" id="LR134473">
    <property type="protein sequence ID" value="VEI04221.1"/>
    <property type="molecule type" value="Genomic_DNA"/>
</dbReference>